<organism evidence="15 16">
    <name type="scientific">Geosmithia morbida</name>
    <dbReference type="NCBI Taxonomy" id="1094350"/>
    <lineage>
        <taxon>Eukaryota</taxon>
        <taxon>Fungi</taxon>
        <taxon>Dikarya</taxon>
        <taxon>Ascomycota</taxon>
        <taxon>Pezizomycotina</taxon>
        <taxon>Sordariomycetes</taxon>
        <taxon>Hypocreomycetidae</taxon>
        <taxon>Hypocreales</taxon>
        <taxon>Bionectriaceae</taxon>
        <taxon>Geosmithia</taxon>
    </lineage>
</organism>
<evidence type="ECO:0000313" key="15">
    <source>
        <dbReference type="EMBL" id="KAF4120701.1"/>
    </source>
</evidence>
<evidence type="ECO:0000256" key="6">
    <source>
        <dbReference type="ARBA" id="ARBA00022679"/>
    </source>
</evidence>
<dbReference type="GO" id="GO:0004660">
    <property type="term" value="F:protein farnesyltransferase activity"/>
    <property type="evidence" value="ECO:0007669"/>
    <property type="project" value="UniProtKB-EC"/>
</dbReference>
<accession>A0A9P4YS88</accession>
<comment type="caution">
    <text evidence="15">The sequence shown here is derived from an EMBL/GenBank/DDBJ whole genome shotgun (WGS) entry which is preliminary data.</text>
</comment>
<evidence type="ECO:0000256" key="5">
    <source>
        <dbReference type="ARBA" id="ARBA00022602"/>
    </source>
</evidence>
<keyword evidence="16" id="KW-1185">Reference proteome</keyword>
<dbReference type="OrthoDB" id="272289at2759"/>
<comment type="cofactor">
    <cofactor evidence="1">
        <name>Mg(2+)</name>
        <dbReference type="ChEBI" id="CHEBI:18420"/>
    </cofactor>
</comment>
<dbReference type="Pfam" id="PF01239">
    <property type="entry name" value="PPTA"/>
    <property type="match status" value="5"/>
</dbReference>
<evidence type="ECO:0000256" key="9">
    <source>
        <dbReference type="ARBA" id="ARBA00040965"/>
    </source>
</evidence>
<sequence>MPPKTTTTKGSSSSKAATSPSSVPPAAATVSDRSTQRYHQTNPLSQQIDQVGLTGLTPAQRKTHAHASLIIPVSQDKVPLSNKAEREFWKTVARENLPIRRLARPRGEASWGKDRSGRDLGSYTVGDFEQRSLKQARLVALDILHRRFLASTAGSGTVASALPQDRIDEERERRRTMAQLTRELYGVQTGSLAQDPTWDDVVPIPQDEAEGALAKIAYPEDYAEAVAYLRSVMAADECSARCLRLTEHVISMNPAHYTVWLYRFKIVRHLGLDVPGEMDWLNGVALANLKNYQIWHHRQLLMEHHYPTVAGDADAVRRLAKSETNFITRVLAEDTKNYHVWSYRQYLVGRLGLFSAPELAATQSMIEDDVRNNSAWSHRFYVVFSDPAHSTPGSAAAAHDPSIPDAVLDRELAYAREKIALAPQNQSPWNYLRGVLAKGARSPADEVEFAEQFVVALGDDDGAEHVKSSHALDLLADAYAKRGDKDRARLCLQRLADKWDPIREGYWNYRLRELEAAS</sequence>
<dbReference type="EC" id="2.5.1.59" evidence="3"/>
<evidence type="ECO:0000256" key="14">
    <source>
        <dbReference type="SAM" id="MobiDB-lite"/>
    </source>
</evidence>
<evidence type="ECO:0000256" key="13">
    <source>
        <dbReference type="ARBA" id="ARBA00043219"/>
    </source>
</evidence>
<dbReference type="PANTHER" id="PTHR11129:SF1">
    <property type="entry name" value="PROTEIN FARNESYLTRANSFERASE_GERANYLGERANYLTRANSFERASE TYPE-1 SUBUNIT ALPHA"/>
    <property type="match status" value="1"/>
</dbReference>
<keyword evidence="6" id="KW-0808">Transferase</keyword>
<evidence type="ECO:0000256" key="11">
    <source>
        <dbReference type="ARBA" id="ARBA00042436"/>
    </source>
</evidence>
<protein>
    <recommendedName>
        <fullName evidence="9">Protein farnesyltransferase/geranylgeranyltransferase type-1 subunit alpha</fullName>
        <ecNumber evidence="4">2.5.1.58</ecNumber>
        <ecNumber evidence="3">2.5.1.59</ecNumber>
    </recommendedName>
    <alternativeName>
        <fullName evidence="12">CAAX farnesyltransferase subunit alpha</fullName>
    </alternativeName>
    <alternativeName>
        <fullName evidence="11">FTase-alpha</fullName>
    </alternativeName>
    <alternativeName>
        <fullName evidence="10">Ras proteins prenyltransferase subunit alpha</fullName>
    </alternativeName>
    <alternativeName>
        <fullName evidence="13">Type I protein geranyl-geranyltransferase subunit alpha</fullName>
    </alternativeName>
</protein>
<keyword evidence="8" id="KW-0460">Magnesium</keyword>
<proteinExistence type="inferred from homology"/>
<evidence type="ECO:0000256" key="8">
    <source>
        <dbReference type="ARBA" id="ARBA00022842"/>
    </source>
</evidence>
<dbReference type="AlphaFoldDB" id="A0A9P4YS88"/>
<dbReference type="SUPFAM" id="SSF48439">
    <property type="entry name" value="Protein prenylyltransferase"/>
    <property type="match status" value="1"/>
</dbReference>
<feature type="compositionally biased region" description="Polar residues" evidence="14">
    <location>
        <begin position="37"/>
        <end position="49"/>
    </location>
</feature>
<dbReference type="GO" id="GO:0004662">
    <property type="term" value="F:CAAX-protein geranylgeranyltransferase activity"/>
    <property type="evidence" value="ECO:0007669"/>
    <property type="project" value="UniProtKB-EC"/>
</dbReference>
<comment type="similarity">
    <text evidence="2">Belongs to the protein prenyltransferase subunit alpha family.</text>
</comment>
<dbReference type="Gene3D" id="1.25.40.120">
    <property type="entry name" value="Protein prenylyltransferase"/>
    <property type="match status" value="1"/>
</dbReference>
<dbReference type="GeneID" id="55968935"/>
<evidence type="ECO:0000256" key="12">
    <source>
        <dbReference type="ARBA" id="ARBA00043086"/>
    </source>
</evidence>
<evidence type="ECO:0000256" key="7">
    <source>
        <dbReference type="ARBA" id="ARBA00022737"/>
    </source>
</evidence>
<dbReference type="GO" id="GO:0005965">
    <property type="term" value="C:protein farnesyltransferase complex"/>
    <property type="evidence" value="ECO:0007669"/>
    <property type="project" value="TreeGrafter"/>
</dbReference>
<name>A0A9P4YS88_9HYPO</name>
<evidence type="ECO:0000256" key="1">
    <source>
        <dbReference type="ARBA" id="ARBA00001946"/>
    </source>
</evidence>
<evidence type="ECO:0000256" key="4">
    <source>
        <dbReference type="ARBA" id="ARBA00012702"/>
    </source>
</evidence>
<dbReference type="PROSITE" id="PS51147">
    <property type="entry name" value="PFTA"/>
    <property type="match status" value="5"/>
</dbReference>
<reference evidence="15" key="1">
    <citation type="submission" date="2020-03" db="EMBL/GenBank/DDBJ databases">
        <title>Site-based positive gene gene selection in Geosmithia morbida across the United States reveals a broad range of putative effectors and factors for local host and environmental adapation.</title>
        <authorList>
            <person name="Onufrak A."/>
            <person name="Murdoch R.W."/>
            <person name="Gazis R."/>
            <person name="Huff M."/>
            <person name="Staton M."/>
            <person name="Klingeman W."/>
            <person name="Hadziabdic D."/>
        </authorList>
    </citation>
    <scope>NUCLEOTIDE SEQUENCE</scope>
    <source>
        <strain evidence="15">1262</strain>
    </source>
</reference>
<gene>
    <name evidence="15" type="ORF">GMORB2_2705</name>
</gene>
<dbReference type="Proteomes" id="UP000749293">
    <property type="component" value="Unassembled WGS sequence"/>
</dbReference>
<evidence type="ECO:0000256" key="3">
    <source>
        <dbReference type="ARBA" id="ARBA00012700"/>
    </source>
</evidence>
<evidence type="ECO:0000313" key="16">
    <source>
        <dbReference type="Proteomes" id="UP000749293"/>
    </source>
</evidence>
<evidence type="ECO:0000256" key="10">
    <source>
        <dbReference type="ARBA" id="ARBA00041392"/>
    </source>
</evidence>
<feature type="compositionally biased region" description="Low complexity" evidence="14">
    <location>
        <begin position="1"/>
        <end position="31"/>
    </location>
</feature>
<dbReference type="PANTHER" id="PTHR11129">
    <property type="entry name" value="PROTEIN FARNESYLTRANSFERASE ALPHA SUBUNIT/RAB GERANYLGERANYL TRANSFERASE ALPHA SUBUNIT"/>
    <property type="match status" value="1"/>
</dbReference>
<dbReference type="EMBL" id="JAANYQ010000015">
    <property type="protein sequence ID" value="KAF4120701.1"/>
    <property type="molecule type" value="Genomic_DNA"/>
</dbReference>
<dbReference type="RefSeq" id="XP_035319353.1">
    <property type="nucleotide sequence ID" value="XM_035464683.1"/>
</dbReference>
<dbReference type="InterPro" id="IPR002088">
    <property type="entry name" value="Prenyl_trans_a"/>
</dbReference>
<evidence type="ECO:0000256" key="2">
    <source>
        <dbReference type="ARBA" id="ARBA00006734"/>
    </source>
</evidence>
<dbReference type="GO" id="GO:0005953">
    <property type="term" value="C:CAAX-protein geranylgeranyltransferase complex"/>
    <property type="evidence" value="ECO:0007669"/>
    <property type="project" value="TreeGrafter"/>
</dbReference>
<feature type="region of interest" description="Disordered" evidence="14">
    <location>
        <begin position="1"/>
        <end position="50"/>
    </location>
</feature>
<keyword evidence="7" id="KW-0677">Repeat</keyword>
<keyword evidence="5" id="KW-0637">Prenyltransferase</keyword>
<dbReference type="EC" id="2.5.1.58" evidence="4"/>